<dbReference type="Pfam" id="PF00076">
    <property type="entry name" value="RRM_1"/>
    <property type="match status" value="3"/>
</dbReference>
<dbReference type="SUPFAM" id="SSF54928">
    <property type="entry name" value="RNA-binding domain, RBD"/>
    <property type="match status" value="2"/>
</dbReference>
<evidence type="ECO:0000256" key="3">
    <source>
        <dbReference type="SAM" id="MobiDB-lite"/>
    </source>
</evidence>
<evidence type="ECO:0000256" key="1">
    <source>
        <dbReference type="ARBA" id="ARBA00022884"/>
    </source>
</evidence>
<dbReference type="Proteomes" id="UP001642360">
    <property type="component" value="Unassembled WGS sequence"/>
</dbReference>
<accession>A0ABC8RFR0</accession>
<proteinExistence type="predicted"/>
<dbReference type="EMBL" id="CAUOFW020001314">
    <property type="protein sequence ID" value="CAK9143632.1"/>
    <property type="molecule type" value="Genomic_DNA"/>
</dbReference>
<dbReference type="FunFam" id="3.30.70.330:FF:000259">
    <property type="entry name" value="RNA-binding (RRM/RBD/RNP motifs) family protein"/>
    <property type="match status" value="1"/>
</dbReference>
<name>A0ABC8RFR0_9AQUA</name>
<protein>
    <recommendedName>
        <fullName evidence="4">RRM domain-containing protein</fullName>
    </recommendedName>
</protein>
<dbReference type="SMART" id="SM00360">
    <property type="entry name" value="RRM"/>
    <property type="match status" value="3"/>
</dbReference>
<feature type="compositionally biased region" description="Basic and acidic residues" evidence="3">
    <location>
        <begin position="38"/>
        <end position="88"/>
    </location>
</feature>
<keyword evidence="6" id="KW-1185">Reference proteome</keyword>
<organism evidence="5 6">
    <name type="scientific">Ilex paraguariensis</name>
    <name type="common">yerba mate</name>
    <dbReference type="NCBI Taxonomy" id="185542"/>
    <lineage>
        <taxon>Eukaryota</taxon>
        <taxon>Viridiplantae</taxon>
        <taxon>Streptophyta</taxon>
        <taxon>Embryophyta</taxon>
        <taxon>Tracheophyta</taxon>
        <taxon>Spermatophyta</taxon>
        <taxon>Magnoliopsida</taxon>
        <taxon>eudicotyledons</taxon>
        <taxon>Gunneridae</taxon>
        <taxon>Pentapetalae</taxon>
        <taxon>asterids</taxon>
        <taxon>campanulids</taxon>
        <taxon>Aquifoliales</taxon>
        <taxon>Aquifoliaceae</taxon>
        <taxon>Ilex</taxon>
    </lineage>
</organism>
<comment type="caution">
    <text evidence="5">The sequence shown here is derived from an EMBL/GenBank/DDBJ whole genome shotgun (WGS) entry which is preliminary data.</text>
</comment>
<feature type="domain" description="RRM" evidence="4">
    <location>
        <begin position="182"/>
        <end position="264"/>
    </location>
</feature>
<evidence type="ECO:0000256" key="2">
    <source>
        <dbReference type="PROSITE-ProRule" id="PRU00176"/>
    </source>
</evidence>
<dbReference type="Gene3D" id="3.30.70.330">
    <property type="match status" value="3"/>
</dbReference>
<dbReference type="InterPro" id="IPR035979">
    <property type="entry name" value="RBD_domain_sf"/>
</dbReference>
<reference evidence="5 6" key="1">
    <citation type="submission" date="2024-02" db="EMBL/GenBank/DDBJ databases">
        <authorList>
            <person name="Vignale AGUSTIN F."/>
            <person name="Sosa J E."/>
            <person name="Modenutti C."/>
        </authorList>
    </citation>
    <scope>NUCLEOTIDE SEQUENCE [LARGE SCALE GENOMIC DNA]</scope>
</reference>
<dbReference type="PROSITE" id="PS50102">
    <property type="entry name" value="RRM"/>
    <property type="match status" value="3"/>
</dbReference>
<dbReference type="GO" id="GO:0003723">
    <property type="term" value="F:RNA binding"/>
    <property type="evidence" value="ECO:0007669"/>
    <property type="project" value="UniProtKB-UniRule"/>
</dbReference>
<sequence length="501" mass="55531">MAESTEIEDRVDLDDDNYIEDEDDDVEEQTEDETTEGGEDKNGKEQQVDFRSQDSEKEQSPEADRRHIFAVPLKDEEKPASSISDDDKKKHAELLALPPHGSEVFIGGLPRDVSEENLRDLVESVGEAFEVRLMKNRDTGEGKGSAFVAFKAKDVAQKAIEELHNKEFQGRSLRCSLSETKYRLFIGNVPKSWTDDEFTKVVEETGPGAESTELIKDAQNPSRNRGFAFVEYYNNACADYSRQKMSSANFKLDGNTPTVTWADPKSTPDHSAATQSALPQVNVRYETANKKQNAEKADVKALYVKNIPENTSPEQLKELFQRHGEVTKVVMPPAKSGGKRDFGFVHFAERSMALRAVKDTEKYEIDGQLLEVVLAKPQADRKVDVASSHNSGPHPNYIPHPGYGAFPGNPYGPAGPRYGVAGAFQQPVIYGRGPMPTGMQMVPMVLPDGQIGYVLQQPGVQIPPAHPRRNDRSKGTGGPQVRRGTSSGSDEASRSRRYQPY</sequence>
<feature type="region of interest" description="Disordered" evidence="3">
    <location>
        <begin position="1"/>
        <end position="88"/>
    </location>
</feature>
<evidence type="ECO:0000259" key="4">
    <source>
        <dbReference type="PROSITE" id="PS50102"/>
    </source>
</evidence>
<feature type="domain" description="RRM" evidence="4">
    <location>
        <begin position="102"/>
        <end position="180"/>
    </location>
</feature>
<feature type="region of interest" description="Disordered" evidence="3">
    <location>
        <begin position="460"/>
        <end position="501"/>
    </location>
</feature>
<evidence type="ECO:0000313" key="5">
    <source>
        <dbReference type="EMBL" id="CAK9143632.1"/>
    </source>
</evidence>
<keyword evidence="1 2" id="KW-0694">RNA-binding</keyword>
<gene>
    <name evidence="5" type="ORF">ILEXP_LOCUS11348</name>
</gene>
<evidence type="ECO:0000313" key="6">
    <source>
        <dbReference type="Proteomes" id="UP001642360"/>
    </source>
</evidence>
<dbReference type="PANTHER" id="PTHR21245">
    <property type="entry name" value="HETEROGENEOUS NUCLEAR RIBONUCLEOPROTEIN"/>
    <property type="match status" value="1"/>
</dbReference>
<dbReference type="InterPro" id="IPR000504">
    <property type="entry name" value="RRM_dom"/>
</dbReference>
<dbReference type="AlphaFoldDB" id="A0ABC8RFR0"/>
<feature type="compositionally biased region" description="Acidic residues" evidence="3">
    <location>
        <begin position="1"/>
        <end position="37"/>
    </location>
</feature>
<feature type="domain" description="RRM" evidence="4">
    <location>
        <begin position="300"/>
        <end position="377"/>
    </location>
</feature>
<dbReference type="InterPro" id="IPR012677">
    <property type="entry name" value="Nucleotide-bd_a/b_plait_sf"/>
</dbReference>
<dbReference type="FunFam" id="3.30.70.330:FF:000808">
    <property type="entry name" value="Heterogeneous nuclear ribonucleoprotein Q isoform A"/>
    <property type="match status" value="1"/>
</dbReference>
<dbReference type="CDD" id="cd00590">
    <property type="entry name" value="RRM_SF"/>
    <property type="match status" value="1"/>
</dbReference>